<dbReference type="GO" id="GO:0017177">
    <property type="term" value="C:glucosidase II complex"/>
    <property type="evidence" value="ECO:0007669"/>
    <property type="project" value="TreeGrafter"/>
</dbReference>
<evidence type="ECO:0000256" key="3">
    <source>
        <dbReference type="ARBA" id="ARBA00022824"/>
    </source>
</evidence>
<keyword evidence="2 6" id="KW-0732">Signal</keyword>
<keyword evidence="3" id="KW-0256">Endoplasmic reticulum</keyword>
<evidence type="ECO:0000256" key="5">
    <source>
        <dbReference type="SAM" id="Coils"/>
    </source>
</evidence>
<dbReference type="Gene3D" id="2.70.130.10">
    <property type="entry name" value="Mannose-6-phosphate receptor binding domain"/>
    <property type="match status" value="1"/>
</dbReference>
<dbReference type="OrthoDB" id="28322at2759"/>
<dbReference type="PANTHER" id="PTHR12630:SF1">
    <property type="entry name" value="GLUCOSIDASE 2 SUBUNIT BETA"/>
    <property type="match status" value="1"/>
</dbReference>
<dbReference type="InterPro" id="IPR009011">
    <property type="entry name" value="Man6P_isomerase_rcpt-bd_dom_sf"/>
</dbReference>
<keyword evidence="4" id="KW-1015">Disulfide bond</keyword>
<feature type="domain" description="MRH" evidence="7">
    <location>
        <begin position="417"/>
        <end position="556"/>
    </location>
</feature>
<accession>A0A3N4HW62</accession>
<keyword evidence="5" id="KW-0175">Coiled coil</keyword>
<evidence type="ECO:0000259" key="7">
    <source>
        <dbReference type="PROSITE" id="PS51914"/>
    </source>
</evidence>
<feature type="chain" id="PRO_5018002969" description="Glucosidase 2 subunit beta" evidence="6">
    <location>
        <begin position="19"/>
        <end position="574"/>
    </location>
</feature>
<dbReference type="SUPFAM" id="SSF50911">
    <property type="entry name" value="Mannose 6-phosphate receptor domain"/>
    <property type="match status" value="1"/>
</dbReference>
<evidence type="ECO:0000256" key="1">
    <source>
        <dbReference type="ARBA" id="ARBA00022387"/>
    </source>
</evidence>
<reference evidence="8 9" key="1">
    <citation type="journal article" date="2018" name="Nat. Ecol. Evol.">
        <title>Pezizomycetes genomes reveal the molecular basis of ectomycorrhizal truffle lifestyle.</title>
        <authorList>
            <person name="Murat C."/>
            <person name="Payen T."/>
            <person name="Noel B."/>
            <person name="Kuo A."/>
            <person name="Morin E."/>
            <person name="Chen J."/>
            <person name="Kohler A."/>
            <person name="Krizsan K."/>
            <person name="Balestrini R."/>
            <person name="Da Silva C."/>
            <person name="Montanini B."/>
            <person name="Hainaut M."/>
            <person name="Levati E."/>
            <person name="Barry K.W."/>
            <person name="Belfiori B."/>
            <person name="Cichocki N."/>
            <person name="Clum A."/>
            <person name="Dockter R.B."/>
            <person name="Fauchery L."/>
            <person name="Guy J."/>
            <person name="Iotti M."/>
            <person name="Le Tacon F."/>
            <person name="Lindquist E.A."/>
            <person name="Lipzen A."/>
            <person name="Malagnac F."/>
            <person name="Mello A."/>
            <person name="Molinier V."/>
            <person name="Miyauchi S."/>
            <person name="Poulain J."/>
            <person name="Riccioni C."/>
            <person name="Rubini A."/>
            <person name="Sitrit Y."/>
            <person name="Splivallo R."/>
            <person name="Traeger S."/>
            <person name="Wang M."/>
            <person name="Zifcakova L."/>
            <person name="Wipf D."/>
            <person name="Zambonelli A."/>
            <person name="Paolocci F."/>
            <person name="Nowrousian M."/>
            <person name="Ottonello S."/>
            <person name="Baldrian P."/>
            <person name="Spatafora J.W."/>
            <person name="Henrissat B."/>
            <person name="Nagy L.G."/>
            <person name="Aury J.M."/>
            <person name="Wincker P."/>
            <person name="Grigoriev I.V."/>
            <person name="Bonfante P."/>
            <person name="Martin F.M."/>
        </authorList>
    </citation>
    <scope>NUCLEOTIDE SEQUENCE [LARGE SCALE GENOMIC DNA]</scope>
    <source>
        <strain evidence="8 9">RN42</strain>
    </source>
</reference>
<dbReference type="InterPro" id="IPR039794">
    <property type="entry name" value="Gtb1-like"/>
</dbReference>
<evidence type="ECO:0000256" key="2">
    <source>
        <dbReference type="ARBA" id="ARBA00022729"/>
    </source>
</evidence>
<name>A0A3N4HW62_ASCIM</name>
<dbReference type="EMBL" id="ML119807">
    <property type="protein sequence ID" value="RPA73904.1"/>
    <property type="molecule type" value="Genomic_DNA"/>
</dbReference>
<proteinExistence type="predicted"/>
<dbReference type="InterPro" id="IPR028146">
    <property type="entry name" value="PRKCSH_N"/>
</dbReference>
<dbReference type="InterPro" id="IPR036607">
    <property type="entry name" value="PRKCSH"/>
</dbReference>
<gene>
    <name evidence="8" type="ORF">BJ508DRAFT_418848</name>
</gene>
<evidence type="ECO:0000313" key="8">
    <source>
        <dbReference type="EMBL" id="RPA73904.1"/>
    </source>
</evidence>
<dbReference type="Pfam" id="PF13015">
    <property type="entry name" value="PRKCSH_1"/>
    <property type="match status" value="1"/>
</dbReference>
<keyword evidence="9" id="KW-1185">Reference proteome</keyword>
<dbReference type="PANTHER" id="PTHR12630">
    <property type="entry name" value="N-LINKED OLIGOSACCHARIDE PROCESSING"/>
    <property type="match status" value="1"/>
</dbReference>
<dbReference type="Pfam" id="PF12999">
    <property type="entry name" value="PRKCSH-like"/>
    <property type="match status" value="1"/>
</dbReference>
<dbReference type="STRING" id="1160509.A0A3N4HW62"/>
<feature type="coiled-coil region" evidence="5">
    <location>
        <begin position="231"/>
        <end position="258"/>
    </location>
</feature>
<dbReference type="Proteomes" id="UP000275078">
    <property type="component" value="Unassembled WGS sequence"/>
</dbReference>
<evidence type="ECO:0000256" key="4">
    <source>
        <dbReference type="ARBA" id="ARBA00023157"/>
    </source>
</evidence>
<dbReference type="AlphaFoldDB" id="A0A3N4HW62"/>
<organism evidence="8 9">
    <name type="scientific">Ascobolus immersus RN42</name>
    <dbReference type="NCBI Taxonomy" id="1160509"/>
    <lineage>
        <taxon>Eukaryota</taxon>
        <taxon>Fungi</taxon>
        <taxon>Dikarya</taxon>
        <taxon>Ascomycota</taxon>
        <taxon>Pezizomycotina</taxon>
        <taxon>Pezizomycetes</taxon>
        <taxon>Pezizales</taxon>
        <taxon>Ascobolaceae</taxon>
        <taxon>Ascobolus</taxon>
    </lineage>
</organism>
<feature type="coiled-coil region" evidence="5">
    <location>
        <begin position="167"/>
        <end position="201"/>
    </location>
</feature>
<dbReference type="PROSITE" id="PS51914">
    <property type="entry name" value="MRH"/>
    <property type="match status" value="1"/>
</dbReference>
<feature type="coiled-coil region" evidence="5">
    <location>
        <begin position="374"/>
        <end position="401"/>
    </location>
</feature>
<evidence type="ECO:0000313" key="9">
    <source>
        <dbReference type="Proteomes" id="UP000275078"/>
    </source>
</evidence>
<dbReference type="GO" id="GO:0006491">
    <property type="term" value="P:N-glycan processing"/>
    <property type="evidence" value="ECO:0007669"/>
    <property type="project" value="TreeGrafter"/>
</dbReference>
<protein>
    <recommendedName>
        <fullName evidence="1">Glucosidase 2 subunit beta</fullName>
    </recommendedName>
</protein>
<evidence type="ECO:0000256" key="6">
    <source>
        <dbReference type="SAM" id="SignalP"/>
    </source>
</evidence>
<dbReference type="InterPro" id="IPR044865">
    <property type="entry name" value="MRH_dom"/>
</dbReference>
<sequence length="574" mass="62096">MVAASLLLAALAAPLALAKPSTPRGVSAARAHLYAPNKDGTWSCLTAPHVTIPHKLINDNHCHCPDGSDQPGTAACAHLRQHQLAIPGFYCHNKGWHPRYLPLNRVDDGVCDYDLCCDGSDEPKGKCPDKCAVLGKERLKEEAAARHAQAAGVEARRKLEAEAAKMVQELKAKKGGLEGEVKATEREVERLRGVLATVEEEERERVVQHTESANVLYDLATNKISALRTALKSAVETRDTAVERLQRAEEILRGLKETYNPNFNDEGVKAAVAGYENHLSTYPAPVGIDGTVHDLLEDDDAELQQAAEADGADRRKGPSEVEQLWGFTSYLPPTLQASITTWISAAKDFLVENGVLMRPETTSSSSSGEESAQLKKARESLSTAESVHNAAKKRLSDLETDIATTYGPNDVFRSLKNKCVSKDEAGYTYTLCFWGSATQKSIRDGSSVSLGDFSSFSVLDEAGIESARLAQQGIWQHIPTEATEGQAVGDVGGEEGGDGSDEVVLQYEGGLACWNGPRRSAKVRLVCRSEEGLLEVREAEKCVYEMVVGTGAVCREGSEKREGAREAGKTHDEL</sequence>
<feature type="signal peptide" evidence="6">
    <location>
        <begin position="1"/>
        <end position="18"/>
    </location>
</feature>